<dbReference type="InterPro" id="IPR052992">
    <property type="entry name" value="SDR_member_12"/>
</dbReference>
<keyword evidence="2" id="KW-1185">Reference proteome</keyword>
<gene>
    <name evidence="1" type="primary">LOC115375269</name>
</gene>
<protein>
    <submittedName>
        <fullName evidence="1">Dehydrogenase/reductase SDR family member 12-like</fullName>
    </submittedName>
</protein>
<dbReference type="PANTHER" id="PTHR44656">
    <property type="entry name" value="DEHYDROGENASE/REDUCTASE SDR FAMILY MEMBER 12"/>
    <property type="match status" value="1"/>
</dbReference>
<dbReference type="PANTHER" id="PTHR44656:SF6">
    <property type="entry name" value="DEHYDROGENASE_REDUCTASE SDR FAMILY MEMBER 12-LIKE"/>
    <property type="match status" value="1"/>
</dbReference>
<dbReference type="InterPro" id="IPR036291">
    <property type="entry name" value="NAD(P)-bd_dom_sf"/>
</dbReference>
<dbReference type="Proteomes" id="UP000472263">
    <property type="component" value="Chromosome 17"/>
</dbReference>
<reference evidence="1" key="3">
    <citation type="submission" date="2025-09" db="UniProtKB">
        <authorList>
            <consortium name="Ensembl"/>
        </authorList>
    </citation>
    <scope>IDENTIFICATION</scope>
</reference>
<evidence type="ECO:0000313" key="1">
    <source>
        <dbReference type="Ensembl" id="ENSMMDP00005014744.1"/>
    </source>
</evidence>
<dbReference type="AlphaFoldDB" id="A0A667XRR5"/>
<evidence type="ECO:0000313" key="2">
    <source>
        <dbReference type="Proteomes" id="UP000472263"/>
    </source>
</evidence>
<accession>A0A667XRR5</accession>
<dbReference type="GeneTree" id="ENSGT00940000166397"/>
<dbReference type="Ensembl" id="ENSMMDT00005015147.1">
    <property type="protein sequence ID" value="ENSMMDP00005014744.1"/>
    <property type="gene ID" value="ENSMMDG00005007528.1"/>
</dbReference>
<dbReference type="Pfam" id="PF00106">
    <property type="entry name" value="adh_short"/>
    <property type="match status" value="1"/>
</dbReference>
<organism evidence="1 2">
    <name type="scientific">Myripristis murdjan</name>
    <name type="common">pinecone soldierfish</name>
    <dbReference type="NCBI Taxonomy" id="586833"/>
    <lineage>
        <taxon>Eukaryota</taxon>
        <taxon>Metazoa</taxon>
        <taxon>Chordata</taxon>
        <taxon>Craniata</taxon>
        <taxon>Vertebrata</taxon>
        <taxon>Euteleostomi</taxon>
        <taxon>Actinopterygii</taxon>
        <taxon>Neopterygii</taxon>
        <taxon>Teleostei</taxon>
        <taxon>Neoteleostei</taxon>
        <taxon>Acanthomorphata</taxon>
        <taxon>Holocentriformes</taxon>
        <taxon>Holocentridae</taxon>
        <taxon>Myripristis</taxon>
    </lineage>
</organism>
<dbReference type="PRINTS" id="PR00081">
    <property type="entry name" value="GDHRDH"/>
</dbReference>
<sequence>MSLYRNIIWFLKGIHEYTRSAASQNFNAQDLSVSVVGRSFLITGANSGIGKATAMAIAKKGGTVHMVCRNKDKAEEARADIVRESGNTEIHVHILDMSETRKVWEFAEAFKREHFSLNVLINNAGCMVNTREENSEGLEKNFATNTLGTYILTQNLIPLLQKSRDPRVITVSSGGMLVQKLQVDNLQSERGHFDSTMVYAQNKVGDEDVIRNCANK</sequence>
<dbReference type="SUPFAM" id="SSF51735">
    <property type="entry name" value="NAD(P)-binding Rossmann-fold domains"/>
    <property type="match status" value="1"/>
</dbReference>
<name>A0A667XRR5_9TELE</name>
<reference evidence="1" key="2">
    <citation type="submission" date="2025-08" db="UniProtKB">
        <authorList>
            <consortium name="Ensembl"/>
        </authorList>
    </citation>
    <scope>IDENTIFICATION</scope>
</reference>
<dbReference type="InterPro" id="IPR002347">
    <property type="entry name" value="SDR_fam"/>
</dbReference>
<dbReference type="Gene3D" id="3.40.50.720">
    <property type="entry name" value="NAD(P)-binding Rossmann-like Domain"/>
    <property type="match status" value="1"/>
</dbReference>
<reference evidence="1" key="1">
    <citation type="submission" date="2019-06" db="EMBL/GenBank/DDBJ databases">
        <authorList>
            <consortium name="Wellcome Sanger Institute Data Sharing"/>
        </authorList>
    </citation>
    <scope>NUCLEOTIDE SEQUENCE [LARGE SCALE GENOMIC DNA]</scope>
</reference>
<proteinExistence type="predicted"/>